<protein>
    <recommendedName>
        <fullName evidence="4">GPI inositol-deacylase winged helix domain-containing protein</fullName>
    </recommendedName>
</protein>
<dbReference type="SUPFAM" id="SSF48403">
    <property type="entry name" value="Ankyrin repeat"/>
    <property type="match status" value="2"/>
</dbReference>
<dbReference type="Pfam" id="PF00023">
    <property type="entry name" value="Ank"/>
    <property type="match status" value="1"/>
</dbReference>
<feature type="repeat" description="ANK" evidence="3">
    <location>
        <begin position="579"/>
        <end position="611"/>
    </location>
</feature>
<dbReference type="PROSITE" id="PS50088">
    <property type="entry name" value="ANK_REPEAT"/>
    <property type="match status" value="11"/>
</dbReference>
<feature type="repeat" description="ANK" evidence="3">
    <location>
        <begin position="771"/>
        <end position="803"/>
    </location>
</feature>
<dbReference type="InterPro" id="IPR002110">
    <property type="entry name" value="Ankyrin_rpt"/>
</dbReference>
<feature type="domain" description="GPI inositol-deacylase winged helix" evidence="4">
    <location>
        <begin position="151"/>
        <end position="227"/>
    </location>
</feature>
<dbReference type="Proteomes" id="UP000766486">
    <property type="component" value="Unassembled WGS sequence"/>
</dbReference>
<feature type="repeat" description="ANK" evidence="3">
    <location>
        <begin position="612"/>
        <end position="644"/>
    </location>
</feature>
<proteinExistence type="predicted"/>
<name>A0ABY6UIU0_BIOOC</name>
<evidence type="ECO:0000256" key="3">
    <source>
        <dbReference type="PROSITE-ProRule" id="PRU00023"/>
    </source>
</evidence>
<dbReference type="SMART" id="SM00248">
    <property type="entry name" value="ANK"/>
    <property type="match status" value="15"/>
</dbReference>
<dbReference type="PANTHER" id="PTHR24198:SF194">
    <property type="entry name" value="INVERSIN-A"/>
    <property type="match status" value="1"/>
</dbReference>
<gene>
    <name evidence="5" type="ORF">CLO192961_LOCUS300470</name>
</gene>
<feature type="repeat" description="ANK" evidence="3">
    <location>
        <begin position="416"/>
        <end position="448"/>
    </location>
</feature>
<feature type="repeat" description="ANK" evidence="3">
    <location>
        <begin position="482"/>
        <end position="514"/>
    </location>
</feature>
<feature type="repeat" description="ANK" evidence="3">
    <location>
        <begin position="738"/>
        <end position="762"/>
    </location>
</feature>
<dbReference type="InterPro" id="IPR054471">
    <property type="entry name" value="GPIID_WHD"/>
</dbReference>
<evidence type="ECO:0000313" key="5">
    <source>
        <dbReference type="EMBL" id="VUC31161.1"/>
    </source>
</evidence>
<evidence type="ECO:0000256" key="1">
    <source>
        <dbReference type="ARBA" id="ARBA00022737"/>
    </source>
</evidence>
<dbReference type="PANTHER" id="PTHR24198">
    <property type="entry name" value="ANKYRIN REPEAT AND PROTEIN KINASE DOMAIN-CONTAINING PROTEIN"/>
    <property type="match status" value="1"/>
</dbReference>
<accession>A0ABY6UIU0</accession>
<keyword evidence="1" id="KW-0677">Repeat</keyword>
<sequence>MSLMLSQDECPENTRYRFLSAAETLTPHLKLFLTSRHNVDVDAELSNTRRFDFFAEKSDIELFLQDRIEHIDFRKLQSTLRKEPSLKDHIIQTLTAQSNGMFLLAHLQLEQLQSTYLARQVKMCLNVIATDINEFYGNSLRRIDEEKGADRVLALRVLSYIFCARRPLSMDELVHAISTNPDMDDLANADLHEKFVILSNASGLIRLDEKTGSVRLTHLTLHEHLQKCPQRLLPDYEREFAASCLRYMSFEPFSVGPCSTATSMDGRLRLYCFLEYACHYWAHHARNCMNDEEILELLFPLLTDYGKRESSVQVVHLLRHRVGDWHDRYPRNFTALHAAAFWGLTQSIEHLASYSEGIDSPGTFQQTALLLAAKNGHDSTDHRASTPLSWAARNGHEEIVGRLLKNGSQPTTEDEEGWTPLHWAIMGGHIDIVKLLLDISSTIEPIKSQQNKALILAAEAGVCPIIELLLAEGADVDYVDKAGSTPLHWAVPEGHKTATKILSSRGANPNSRDEYLNVPLHWSIISCDITNLLLSYKANPNAKNQMGQTPLLWAALLGRSDVVKVLIEGGADVNIKDSYAVTALHAAAATGDEPGARFLINSGANVDALDWDAWTPLHAAAVKGHESLVSLLLQHTSGADAIVQQVSRWLSNSDHRYLLEAMSSRKSSGSTVVSGLRSAVNSGYGQRLLQLLENGADIDALDEVGGFPAITHAAWMGRDHLVEILLDNGAKVDNTDRNGYTSLHIAAENGYWQLVEMLVTKGGASVDEKVFGLTALLLAAKIWERRIVRFLLESGADAGARPDEPDHCGQTPLHWAVAGRSALAVRFLLAQKVRSGLQARDGYKSLHLAAYTGQLDIIELLIKAQGRLVRRKTLLNMTENIEIGEVVDIMAKEKDGFTALDMAILTGNINVAQRLREEYQQRGPVSGFGESDYAQEEVIPERTLIIPPSLLFPKNTESDFTSHNNFQDGLGVALMTDEARQWLLERRKIRFAGPTKEVPVQALPIRKAPTNL</sequence>
<feature type="repeat" description="ANK" evidence="3">
    <location>
        <begin position="546"/>
        <end position="578"/>
    </location>
</feature>
<evidence type="ECO:0000313" key="6">
    <source>
        <dbReference type="Proteomes" id="UP000766486"/>
    </source>
</evidence>
<feature type="repeat" description="ANK" evidence="3">
    <location>
        <begin position="705"/>
        <end position="737"/>
    </location>
</feature>
<dbReference type="PROSITE" id="PS50297">
    <property type="entry name" value="ANK_REP_REGION"/>
    <property type="match status" value="9"/>
</dbReference>
<dbReference type="InterPro" id="IPR036770">
    <property type="entry name" value="Ankyrin_rpt-contain_sf"/>
</dbReference>
<dbReference type="Pfam" id="PF22939">
    <property type="entry name" value="WHD_GPIID"/>
    <property type="match status" value="1"/>
</dbReference>
<dbReference type="Pfam" id="PF12796">
    <property type="entry name" value="Ank_2"/>
    <property type="match status" value="4"/>
</dbReference>
<dbReference type="PRINTS" id="PR01415">
    <property type="entry name" value="ANKYRIN"/>
</dbReference>
<dbReference type="Gene3D" id="1.25.40.20">
    <property type="entry name" value="Ankyrin repeat-containing domain"/>
    <property type="match status" value="3"/>
</dbReference>
<comment type="caution">
    <text evidence="5">The sequence shown here is derived from an EMBL/GenBank/DDBJ whole genome shotgun (WGS) entry which is preliminary data.</text>
</comment>
<dbReference type="EMBL" id="CABFNS010000830">
    <property type="protein sequence ID" value="VUC31161.1"/>
    <property type="molecule type" value="Genomic_DNA"/>
</dbReference>
<feature type="repeat" description="ANK" evidence="3">
    <location>
        <begin position="449"/>
        <end position="481"/>
    </location>
</feature>
<feature type="repeat" description="ANK" evidence="3">
    <location>
        <begin position="383"/>
        <end position="415"/>
    </location>
</feature>
<keyword evidence="2 3" id="KW-0040">ANK repeat</keyword>
<reference evidence="5 6" key="1">
    <citation type="submission" date="2019-06" db="EMBL/GenBank/DDBJ databases">
        <authorList>
            <person name="Broberg M."/>
        </authorList>
    </citation>
    <scope>NUCLEOTIDE SEQUENCE [LARGE SCALE GENOMIC DNA]</scope>
</reference>
<organism evidence="5 6">
    <name type="scientific">Bionectria ochroleuca</name>
    <name type="common">Gliocladium roseum</name>
    <dbReference type="NCBI Taxonomy" id="29856"/>
    <lineage>
        <taxon>Eukaryota</taxon>
        <taxon>Fungi</taxon>
        <taxon>Dikarya</taxon>
        <taxon>Ascomycota</taxon>
        <taxon>Pezizomycotina</taxon>
        <taxon>Sordariomycetes</taxon>
        <taxon>Hypocreomycetidae</taxon>
        <taxon>Hypocreales</taxon>
        <taxon>Bionectriaceae</taxon>
        <taxon>Clonostachys</taxon>
    </lineage>
</organism>
<evidence type="ECO:0000259" key="4">
    <source>
        <dbReference type="Pfam" id="PF22939"/>
    </source>
</evidence>
<keyword evidence="6" id="KW-1185">Reference proteome</keyword>
<evidence type="ECO:0000256" key="2">
    <source>
        <dbReference type="ARBA" id="ARBA00023043"/>
    </source>
</evidence>
<dbReference type="Pfam" id="PF13606">
    <property type="entry name" value="Ank_3"/>
    <property type="match status" value="1"/>
</dbReference>
<feature type="repeat" description="ANK" evidence="3">
    <location>
        <begin position="841"/>
        <end position="863"/>
    </location>
</feature>